<protein>
    <submittedName>
        <fullName evidence="1">Uncharacterized protein</fullName>
    </submittedName>
</protein>
<dbReference type="AlphaFoldDB" id="A0AAN0Y296"/>
<gene>
    <name evidence="1" type="ORF">BA890_06615</name>
</gene>
<keyword evidence="2" id="KW-1185">Reference proteome</keyword>
<organism evidence="1 2">
    <name type="scientific">Vibrio natriegens NBRC 15636 = ATCC 14048 = DSM 759</name>
    <dbReference type="NCBI Taxonomy" id="1219067"/>
    <lineage>
        <taxon>Bacteria</taxon>
        <taxon>Pseudomonadati</taxon>
        <taxon>Pseudomonadota</taxon>
        <taxon>Gammaproteobacteria</taxon>
        <taxon>Vibrionales</taxon>
        <taxon>Vibrionaceae</taxon>
        <taxon>Vibrio</taxon>
    </lineage>
</organism>
<evidence type="ECO:0000313" key="1">
    <source>
        <dbReference type="EMBL" id="ANQ12449.1"/>
    </source>
</evidence>
<evidence type="ECO:0000313" key="2">
    <source>
        <dbReference type="Proteomes" id="UP000092741"/>
    </source>
</evidence>
<proteinExistence type="predicted"/>
<accession>A0AAN0Y296</accession>
<dbReference type="EMBL" id="CP016345">
    <property type="protein sequence ID" value="ANQ12449.1"/>
    <property type="molecule type" value="Genomic_DNA"/>
</dbReference>
<dbReference type="GeneID" id="70912483"/>
<reference evidence="1 2" key="1">
    <citation type="submission" date="2016-07" db="EMBL/GenBank/DDBJ databases">
        <title>Developing Vibrio natriegens as a novel, fast-growing host for biotechnology.</title>
        <authorList>
            <person name="Weinstock M.T."/>
            <person name="Hesek E.D."/>
            <person name="Wilson C.M."/>
            <person name="Gibson D.G."/>
        </authorList>
    </citation>
    <scope>NUCLEOTIDE SEQUENCE [LARGE SCALE GENOMIC DNA]</scope>
    <source>
        <strain evidence="1 2">ATCC 14048</strain>
    </source>
</reference>
<dbReference type="RefSeq" id="WP_020333125.1">
    <property type="nucleotide sequence ID" value="NZ_ATFJ01000002.1"/>
</dbReference>
<sequence>MNVWYSRESTKKVVETNSKLVVINGSDIHVSDTATNVVSIGDKDGDGVFNAISYSCIEGTCGSVTDYNIDGQLDFRSLNKDSSEAVHMNVGGTWYEKTSSYPNLKVKVGSMEVAVKPSSQGFVFQK</sequence>
<dbReference type="KEGG" id="vna:PN96_06735"/>
<dbReference type="Proteomes" id="UP000092741">
    <property type="component" value="Chromosome 1"/>
</dbReference>
<name>A0AAN0Y296_VIBNA</name>